<feature type="region of interest" description="Disordered" evidence="2">
    <location>
        <begin position="102"/>
        <end position="171"/>
    </location>
</feature>
<evidence type="ECO:0000256" key="1">
    <source>
        <dbReference type="SAM" id="Coils"/>
    </source>
</evidence>
<sequence>MKFVGISSQYSHKILTEYYNFGVSIGFKGRRKSVGNFRPNSDESLDFVGISSDITDGSDGIPTNFILDLLSYYKCIIDIWFKSRRNSVGNFRPNSDESLDFVGISSDGHDRPPAAQRRAVPRKRVHSGSSSHVSESSQEQNSIPPPAAPPQDPSTRYEPGVEANGGNPVDHVDVMREAYTNKKTGEIQDSLIKDVIDLVQTKKAELLASQPMNSDDDSTAASTNLCRLQINKMVEQLQNKDERIQALETQNATILAELADQKKTNNEIIDKMKRLFPDEFQ</sequence>
<protein>
    <submittedName>
        <fullName evidence="3">Uncharacterized protein</fullName>
    </submittedName>
</protein>
<evidence type="ECO:0000313" key="3">
    <source>
        <dbReference type="EnsemblPlants" id="Bo6g095880.1"/>
    </source>
</evidence>
<reference evidence="3 4" key="1">
    <citation type="journal article" date="2014" name="Genome Biol.">
        <title>Transcriptome and methylome profiling reveals relics of genome dominance in the mesopolyploid Brassica oleracea.</title>
        <authorList>
            <person name="Parkin I.A."/>
            <person name="Koh C."/>
            <person name="Tang H."/>
            <person name="Robinson S.J."/>
            <person name="Kagale S."/>
            <person name="Clarke W.E."/>
            <person name="Town C.D."/>
            <person name="Nixon J."/>
            <person name="Krishnakumar V."/>
            <person name="Bidwell S.L."/>
            <person name="Denoeud F."/>
            <person name="Belcram H."/>
            <person name="Links M.G."/>
            <person name="Just J."/>
            <person name="Clarke C."/>
            <person name="Bender T."/>
            <person name="Huebert T."/>
            <person name="Mason A.S."/>
            <person name="Pires J.C."/>
            <person name="Barker G."/>
            <person name="Moore J."/>
            <person name="Walley P.G."/>
            <person name="Manoli S."/>
            <person name="Batley J."/>
            <person name="Edwards D."/>
            <person name="Nelson M.N."/>
            <person name="Wang X."/>
            <person name="Paterson A.H."/>
            <person name="King G."/>
            <person name="Bancroft I."/>
            <person name="Chalhoub B."/>
            <person name="Sharpe A.G."/>
        </authorList>
    </citation>
    <scope>NUCLEOTIDE SEQUENCE</scope>
    <source>
        <strain evidence="3 4">cv. TO1000</strain>
    </source>
</reference>
<keyword evidence="1" id="KW-0175">Coiled coil</keyword>
<feature type="coiled-coil region" evidence="1">
    <location>
        <begin position="230"/>
        <end position="264"/>
    </location>
</feature>
<organism evidence="3 4">
    <name type="scientific">Brassica oleracea var. oleracea</name>
    <dbReference type="NCBI Taxonomy" id="109376"/>
    <lineage>
        <taxon>Eukaryota</taxon>
        <taxon>Viridiplantae</taxon>
        <taxon>Streptophyta</taxon>
        <taxon>Embryophyta</taxon>
        <taxon>Tracheophyta</taxon>
        <taxon>Spermatophyta</taxon>
        <taxon>Magnoliopsida</taxon>
        <taxon>eudicotyledons</taxon>
        <taxon>Gunneridae</taxon>
        <taxon>Pentapetalae</taxon>
        <taxon>rosids</taxon>
        <taxon>malvids</taxon>
        <taxon>Brassicales</taxon>
        <taxon>Brassicaceae</taxon>
        <taxon>Brassiceae</taxon>
        <taxon>Brassica</taxon>
    </lineage>
</organism>
<feature type="compositionally biased region" description="Pro residues" evidence="2">
    <location>
        <begin position="143"/>
        <end position="152"/>
    </location>
</feature>
<feature type="compositionally biased region" description="Low complexity" evidence="2">
    <location>
        <begin position="127"/>
        <end position="142"/>
    </location>
</feature>
<proteinExistence type="predicted"/>
<dbReference type="Proteomes" id="UP000032141">
    <property type="component" value="Chromosome C6"/>
</dbReference>
<name>A0A0D3CXT0_BRAOL</name>
<dbReference type="Gramene" id="Bo6g095880.1">
    <property type="protein sequence ID" value="Bo6g095880.1"/>
    <property type="gene ID" value="Bo6g095880"/>
</dbReference>
<evidence type="ECO:0000256" key="2">
    <source>
        <dbReference type="SAM" id="MobiDB-lite"/>
    </source>
</evidence>
<dbReference type="AlphaFoldDB" id="A0A0D3CXT0"/>
<dbReference type="EnsemblPlants" id="Bo6g095880.1">
    <property type="protein sequence ID" value="Bo6g095880.1"/>
    <property type="gene ID" value="Bo6g095880"/>
</dbReference>
<evidence type="ECO:0000313" key="4">
    <source>
        <dbReference type="Proteomes" id="UP000032141"/>
    </source>
</evidence>
<keyword evidence="4" id="KW-1185">Reference proteome</keyword>
<reference evidence="3" key="2">
    <citation type="submission" date="2015-03" db="UniProtKB">
        <authorList>
            <consortium name="EnsemblPlants"/>
        </authorList>
    </citation>
    <scope>IDENTIFICATION</scope>
</reference>
<accession>A0A0D3CXT0</accession>
<dbReference type="HOGENOM" id="CLU_991594_0_0_1"/>